<evidence type="ECO:0000313" key="2">
    <source>
        <dbReference type="EMBL" id="MEQ3354461.1"/>
    </source>
</evidence>
<dbReference type="RefSeq" id="WP_349054722.1">
    <property type="nucleotide sequence ID" value="NZ_JBBNPS010000070.1"/>
</dbReference>
<keyword evidence="3" id="KW-1185">Reference proteome</keyword>
<keyword evidence="1" id="KW-0175">Coiled coil</keyword>
<dbReference type="EMBL" id="JBBNPS010000070">
    <property type="protein sequence ID" value="MEQ3354461.1"/>
    <property type="molecule type" value="Genomic_DNA"/>
</dbReference>
<feature type="non-terminal residue" evidence="2">
    <location>
        <position position="171"/>
    </location>
</feature>
<accession>A0ABV1JAG6</accession>
<sequence>MLQVESKLELFEDVVYKRRLTDLQKRKEAWEQEKNSLLERKEKQLNEEKDNIVRRRADLARVMGNEKIAKAKENERVLELKKINELKKDFIEAIRARAVEYTHTPQYGEDLAMRVEESLNELKPGEYRFHMVAADMDRFFDEFKAMAEEKGIVLHGETLEDARIGGHTISD</sequence>
<dbReference type="Proteomes" id="UP001481872">
    <property type="component" value="Unassembled WGS sequence"/>
</dbReference>
<gene>
    <name evidence="2" type="ORF">AAA081_09185</name>
</gene>
<comment type="caution">
    <text evidence="2">The sequence shown here is derived from an EMBL/GenBank/DDBJ whole genome shotgun (WGS) entry which is preliminary data.</text>
</comment>
<feature type="coiled-coil region" evidence="1">
    <location>
        <begin position="20"/>
        <end position="89"/>
    </location>
</feature>
<name>A0ABV1JAG6_9FIRM</name>
<evidence type="ECO:0000313" key="3">
    <source>
        <dbReference type="Proteomes" id="UP001481872"/>
    </source>
</evidence>
<reference evidence="2 3" key="1">
    <citation type="submission" date="2024-04" db="EMBL/GenBank/DDBJ databases">
        <title>Human intestinal bacterial collection.</title>
        <authorList>
            <person name="Pauvert C."/>
            <person name="Hitch T.C.A."/>
            <person name="Clavel T."/>
        </authorList>
    </citation>
    <scope>NUCLEOTIDE SEQUENCE [LARGE SCALE GENOMIC DNA]</scope>
    <source>
        <strain evidence="2 3">CLA-SR-H026</strain>
    </source>
</reference>
<proteinExistence type="predicted"/>
<protein>
    <submittedName>
        <fullName evidence="2">Uncharacterized protein</fullName>
    </submittedName>
</protein>
<organism evidence="2 3">
    <name type="scientific">Aedoeadaptatus acetigenes</name>
    <dbReference type="NCBI Taxonomy" id="2981723"/>
    <lineage>
        <taxon>Bacteria</taxon>
        <taxon>Bacillati</taxon>
        <taxon>Bacillota</taxon>
        <taxon>Tissierellia</taxon>
        <taxon>Tissierellales</taxon>
        <taxon>Peptoniphilaceae</taxon>
        <taxon>Aedoeadaptatus</taxon>
    </lineage>
</organism>
<evidence type="ECO:0000256" key="1">
    <source>
        <dbReference type="SAM" id="Coils"/>
    </source>
</evidence>